<comment type="function">
    <text evidence="6">E1-like activating enzyme involved in the 2 ubiquitin-like systems required for autophagy.</text>
</comment>
<dbReference type="Pfam" id="PF16420">
    <property type="entry name" value="ATG7_N"/>
    <property type="match status" value="1"/>
</dbReference>
<dbReference type="NCBIfam" id="TIGR01381">
    <property type="entry name" value="E1_like_apg7"/>
    <property type="match status" value="1"/>
</dbReference>
<comment type="subunit">
    <text evidence="6">Homodimer.</text>
</comment>
<comment type="caution">
    <text evidence="10">The sequence shown here is derived from an EMBL/GenBank/DDBJ whole genome shotgun (WGS) entry which is preliminary data.</text>
</comment>
<evidence type="ECO:0000313" key="10">
    <source>
        <dbReference type="EMBL" id="KAK9905456.1"/>
    </source>
</evidence>
<organism evidence="10 11">
    <name type="scientific">Coccomyxa subellipsoidea</name>
    <dbReference type="NCBI Taxonomy" id="248742"/>
    <lineage>
        <taxon>Eukaryota</taxon>
        <taxon>Viridiplantae</taxon>
        <taxon>Chlorophyta</taxon>
        <taxon>core chlorophytes</taxon>
        <taxon>Trebouxiophyceae</taxon>
        <taxon>Trebouxiophyceae incertae sedis</taxon>
        <taxon>Coccomyxaceae</taxon>
        <taxon>Coccomyxa</taxon>
    </lineage>
</organism>
<dbReference type="CDD" id="cd01486">
    <property type="entry name" value="Apg7"/>
    <property type="match status" value="1"/>
</dbReference>
<keyword evidence="5 6" id="KW-0072">Autophagy</keyword>
<proteinExistence type="inferred from homology"/>
<dbReference type="InterPro" id="IPR042523">
    <property type="entry name" value="Atg7_N_2"/>
</dbReference>
<dbReference type="SUPFAM" id="SSF69572">
    <property type="entry name" value="Activating enzymes of the ubiquitin-like proteins"/>
    <property type="match status" value="1"/>
</dbReference>
<evidence type="ECO:0000256" key="1">
    <source>
        <dbReference type="ARBA" id="ARBA00010931"/>
    </source>
</evidence>
<dbReference type="Pfam" id="PF00899">
    <property type="entry name" value="ThiF"/>
    <property type="match status" value="1"/>
</dbReference>
<feature type="domain" description="Ubiquitin-like modifier-activating enzyme Atg7 N-terminal" evidence="9">
    <location>
        <begin position="29"/>
        <end position="340"/>
    </location>
</feature>
<evidence type="ECO:0000313" key="11">
    <source>
        <dbReference type="Proteomes" id="UP001491310"/>
    </source>
</evidence>
<feature type="domain" description="THIF-type NAD/FAD binding fold" evidence="8">
    <location>
        <begin position="355"/>
        <end position="597"/>
    </location>
</feature>
<evidence type="ECO:0000256" key="6">
    <source>
        <dbReference type="RuleBase" id="RU366022"/>
    </source>
</evidence>
<keyword evidence="6" id="KW-0963">Cytoplasm</keyword>
<feature type="region of interest" description="Disordered" evidence="7">
    <location>
        <begin position="699"/>
        <end position="733"/>
    </location>
</feature>
<dbReference type="PANTHER" id="PTHR10953:SF3">
    <property type="entry name" value="UBIQUITIN-LIKE MODIFIER-ACTIVATING ENZYME ATG7"/>
    <property type="match status" value="1"/>
</dbReference>
<dbReference type="InterPro" id="IPR035985">
    <property type="entry name" value="Ubiquitin-activating_enz"/>
</dbReference>
<evidence type="ECO:0000256" key="5">
    <source>
        <dbReference type="ARBA" id="ARBA00023006"/>
    </source>
</evidence>
<evidence type="ECO:0000256" key="4">
    <source>
        <dbReference type="ARBA" id="ARBA00022927"/>
    </source>
</evidence>
<feature type="compositionally biased region" description="Acidic residues" evidence="7">
    <location>
        <begin position="700"/>
        <end position="709"/>
    </location>
</feature>
<reference evidence="10 11" key="1">
    <citation type="journal article" date="2024" name="Nat. Commun.">
        <title>Phylogenomics reveals the evolutionary origins of lichenization in chlorophyte algae.</title>
        <authorList>
            <person name="Puginier C."/>
            <person name="Libourel C."/>
            <person name="Otte J."/>
            <person name="Skaloud P."/>
            <person name="Haon M."/>
            <person name="Grisel S."/>
            <person name="Petersen M."/>
            <person name="Berrin J.G."/>
            <person name="Delaux P.M."/>
            <person name="Dal Grande F."/>
            <person name="Keller J."/>
        </authorList>
    </citation>
    <scope>NUCLEOTIDE SEQUENCE [LARGE SCALE GENOMIC DNA]</scope>
    <source>
        <strain evidence="10 11">SAG 216-7</strain>
    </source>
</reference>
<dbReference type="InterPro" id="IPR000594">
    <property type="entry name" value="ThiF_NAD_FAD-bd"/>
</dbReference>
<keyword evidence="4 6" id="KW-0653">Protein transport</keyword>
<dbReference type="Gene3D" id="3.40.140.70">
    <property type="entry name" value="Ubiquitin-like modifier-activating enzyme ATG7 N-terminal domain"/>
    <property type="match status" value="1"/>
</dbReference>
<dbReference type="InterPro" id="IPR032197">
    <property type="entry name" value="Atg7_N"/>
</dbReference>
<feature type="compositionally biased region" description="Basic and acidic residues" evidence="7">
    <location>
        <begin position="724"/>
        <end position="733"/>
    </location>
</feature>
<comment type="similarity">
    <text evidence="1 6">Belongs to the ATG7 family.</text>
</comment>
<dbReference type="PANTHER" id="PTHR10953">
    <property type="entry name" value="UBIQUITIN-ACTIVATING ENZYME E1"/>
    <property type="match status" value="1"/>
</dbReference>
<dbReference type="Gene3D" id="3.40.140.100">
    <property type="entry name" value="Ubiquitin-like modifier-activating enzyme ATG7 C-terminal domain"/>
    <property type="match status" value="1"/>
</dbReference>
<dbReference type="InterPro" id="IPR006285">
    <property type="entry name" value="Atg7"/>
</dbReference>
<keyword evidence="6" id="KW-0833">Ubl conjugation pathway</keyword>
<protein>
    <recommendedName>
        <fullName evidence="2 6">Ubiquitin-like modifier-activating enzyme ATG7</fullName>
    </recommendedName>
    <alternativeName>
        <fullName evidence="6">Autophagy-related protein 7</fullName>
    </alternativeName>
</protein>
<dbReference type="Gene3D" id="3.40.50.720">
    <property type="entry name" value="NAD(P)-binding Rossmann-like Domain"/>
    <property type="match status" value="1"/>
</dbReference>
<evidence type="ECO:0000256" key="3">
    <source>
        <dbReference type="ARBA" id="ARBA00022448"/>
    </source>
</evidence>
<evidence type="ECO:0000256" key="2">
    <source>
        <dbReference type="ARBA" id="ARBA00017647"/>
    </source>
</evidence>
<keyword evidence="11" id="KW-1185">Reference proteome</keyword>
<dbReference type="InterPro" id="IPR045886">
    <property type="entry name" value="ThiF/MoeB/HesA"/>
</dbReference>
<dbReference type="InterPro" id="IPR042522">
    <property type="entry name" value="Atg7_N_1"/>
</dbReference>
<sequence>MGCVWLKPLRAASSDSDLVLDSASRHSTLQFQPLQSSIDGSFWAKLGNLKLDNLRLSEDPQQITGFSSAANHADIPGSLLVDDRSFETPAPARQKLHGVPGELRNVNTLERFKALHPLERRRALIQESADRIWRDIRSGAAEADPALLSRFLLISYADLKLFRFYYWFAFPAIKPPQPVMVRSVQPMQQALGEDLSKGVAESCNQWLSSGGGRPLFWLLRIAEDNSVESVPLSSWQEAASSGERVVLAYADHSNLQSNPGWLLRNTLLMSAARWRVPDLEVACLRLRRGLVDTAASLLLSVSLPHIPEGWGEAETPAAFGWELNSRNKTGHREVDLGESMDPKQLASAAVDLNLRLMRWRAAPALDTARLAATKCLLLGAGTLGCAVARVLLGWGVRHVTFLDSGRVAFSNPVRQSLYEFDDCLKGGKPKATAAAAALQRIFPDVESTGVQLCIPMPGHPLSEGEVEKAKHDVKQLEALVDAHDVIFLLMDTRESRWLPTLLGAAKNKLVINAALGFESFLVMRHGAAPGGDDAPASSSTINCKGARLGCYFCNDVVAPLDSTVDRTLEQQCTVARPGLAGIAGSLAVEMCCGVIQHPQGVRAPAACHDPDASSSSADSALPLGPVPHMIRGQLGGGFAQLCLVGQAFRQCIACSNAVVTQYREKGWPFILQALQDPHALEDLTGLTELHSSADALAMMDSDEEEESEEGLLAAPDQASSAEQGDVKDDWLEL</sequence>
<dbReference type="EMBL" id="JALJOT010000011">
    <property type="protein sequence ID" value="KAK9905456.1"/>
    <property type="molecule type" value="Genomic_DNA"/>
</dbReference>
<evidence type="ECO:0000259" key="8">
    <source>
        <dbReference type="Pfam" id="PF00899"/>
    </source>
</evidence>
<accession>A0ABR2YH95</accession>
<gene>
    <name evidence="10" type="ORF">WJX75_000196</name>
</gene>
<dbReference type="Proteomes" id="UP001491310">
    <property type="component" value="Unassembled WGS sequence"/>
</dbReference>
<evidence type="ECO:0000256" key="7">
    <source>
        <dbReference type="SAM" id="MobiDB-lite"/>
    </source>
</evidence>
<name>A0ABR2YH95_9CHLO</name>
<comment type="subcellular location">
    <subcellularLocation>
        <location evidence="6">Cytoplasm</location>
    </subcellularLocation>
    <subcellularLocation>
        <location evidence="6">Preautophagosomal structure</location>
    </subcellularLocation>
</comment>
<keyword evidence="3 6" id="KW-0813">Transport</keyword>
<evidence type="ECO:0000259" key="9">
    <source>
        <dbReference type="Pfam" id="PF16420"/>
    </source>
</evidence>